<organism evidence="1 2">
    <name type="scientific">Melia azedarach</name>
    <name type="common">Chinaberry tree</name>
    <dbReference type="NCBI Taxonomy" id="155640"/>
    <lineage>
        <taxon>Eukaryota</taxon>
        <taxon>Viridiplantae</taxon>
        <taxon>Streptophyta</taxon>
        <taxon>Embryophyta</taxon>
        <taxon>Tracheophyta</taxon>
        <taxon>Spermatophyta</taxon>
        <taxon>Magnoliopsida</taxon>
        <taxon>eudicotyledons</taxon>
        <taxon>Gunneridae</taxon>
        <taxon>Pentapetalae</taxon>
        <taxon>rosids</taxon>
        <taxon>malvids</taxon>
        <taxon>Sapindales</taxon>
        <taxon>Meliaceae</taxon>
        <taxon>Melia</taxon>
    </lineage>
</organism>
<name>A0ACC1X9M1_MELAZ</name>
<gene>
    <name evidence="1" type="ORF">OWV82_017972</name>
</gene>
<sequence>MRFKKGSKVEVFKSELPSGAWQCAEIISGNGHNYRVEYAHHSGRANETAVERVPRKAIRPCPPHLESVKRWMAGDVVEVFDDFSWKIATILKVLSGEYYLVRLLGSSQEFQTHKRNIRVRQSWQDGEWVVIGKGSGSSEMVKSNRISTPDFSKKINNLLVQAGENTTDFQQSHVVSARTLKRASPFVSSYAEACTGNIQKVRAIEQEGERQRVISRNPTSLLKKVDAVAYPRENLGEIYMHASSNNQTNGYYETERGKEYCDVECSYGRSSEANDSDSDICSVGSCSVISDSQIKLSSRILAGSCKDAASLRSDDESFSGRGDEEEKLPLPLGEDVAARIHRLELHAYCCTLEALYASGPLSWEQEALLTNLRITLHITNDEHLMELKNLISARTSLHMRPMLEACMPCFQRSKDDAGVYDLSLGINISIQCSTNKTIDGKPLPTGFIIFFCLMIKFISVDKLPGGFTAWLIGCVSKDARHCSAILALSKVLIRSAQWVLKS</sequence>
<evidence type="ECO:0000313" key="1">
    <source>
        <dbReference type="EMBL" id="KAJ4707936.1"/>
    </source>
</evidence>
<reference evidence="1 2" key="1">
    <citation type="journal article" date="2023" name="Science">
        <title>Complex scaffold remodeling in plant triterpene biosynthesis.</title>
        <authorList>
            <person name="De La Pena R."/>
            <person name="Hodgson H."/>
            <person name="Liu J.C."/>
            <person name="Stephenson M.J."/>
            <person name="Martin A.C."/>
            <person name="Owen C."/>
            <person name="Harkess A."/>
            <person name="Leebens-Mack J."/>
            <person name="Jimenez L.E."/>
            <person name="Osbourn A."/>
            <person name="Sattely E.S."/>
        </authorList>
    </citation>
    <scope>NUCLEOTIDE SEQUENCE [LARGE SCALE GENOMIC DNA]</scope>
    <source>
        <strain evidence="2">cv. JPN11</strain>
        <tissue evidence="1">Leaf</tissue>
    </source>
</reference>
<evidence type="ECO:0000313" key="2">
    <source>
        <dbReference type="Proteomes" id="UP001164539"/>
    </source>
</evidence>
<proteinExistence type="predicted"/>
<keyword evidence="2" id="KW-1185">Reference proteome</keyword>
<accession>A0ACC1X9M1</accession>
<dbReference type="EMBL" id="CM051403">
    <property type="protein sequence ID" value="KAJ4707936.1"/>
    <property type="molecule type" value="Genomic_DNA"/>
</dbReference>
<protein>
    <submittedName>
        <fullName evidence="1">Plant tudor-like RNA-binding protein</fullName>
    </submittedName>
</protein>
<comment type="caution">
    <text evidence="1">The sequence shown here is derived from an EMBL/GenBank/DDBJ whole genome shotgun (WGS) entry which is preliminary data.</text>
</comment>
<dbReference type="Proteomes" id="UP001164539">
    <property type="component" value="Chromosome 10"/>
</dbReference>